<dbReference type="Proteomes" id="UP000271603">
    <property type="component" value="Chromosome"/>
</dbReference>
<dbReference type="GO" id="GO:0070205">
    <property type="term" value="F:2-succinyl-6-hydroxy-2,4-cyclohexadiene-1-carboxylate synthase activity"/>
    <property type="evidence" value="ECO:0007669"/>
    <property type="project" value="UniProtKB-EC"/>
</dbReference>
<dbReference type="EMBL" id="LR134155">
    <property type="protein sequence ID" value="VEA68798.1"/>
    <property type="molecule type" value="Genomic_DNA"/>
</dbReference>
<evidence type="ECO:0000256" key="1">
    <source>
        <dbReference type="ARBA" id="ARBA00022428"/>
    </source>
</evidence>
<dbReference type="SUPFAM" id="SSF53474">
    <property type="entry name" value="alpha/beta-Hydrolases"/>
    <property type="match status" value="1"/>
</dbReference>
<dbReference type="PANTHER" id="PTHR42916">
    <property type="entry name" value="2-SUCCINYL-5-ENOLPYRUVYL-6-HYDROXY-3-CYCLOHEXENE-1-CARBOXYLATE SYNTHASE"/>
    <property type="match status" value="1"/>
</dbReference>
<accession>A0A447QFD8</accession>
<dbReference type="GO" id="GO:0009234">
    <property type="term" value="P:menaquinone biosynthetic process"/>
    <property type="evidence" value="ECO:0007669"/>
    <property type="project" value="UniProtKB-KW"/>
</dbReference>
<evidence type="ECO:0000313" key="3">
    <source>
        <dbReference type="Proteomes" id="UP000271603"/>
    </source>
</evidence>
<dbReference type="EC" id="4.2.99.20" evidence="2"/>
<dbReference type="AlphaFoldDB" id="A0A447QFD8"/>
<gene>
    <name evidence="2" type="primary">menH_1</name>
    <name evidence="2" type="ORF">NCTC9419_00617</name>
</gene>
<dbReference type="Gene3D" id="3.40.50.1820">
    <property type="entry name" value="alpha/beta hydrolase"/>
    <property type="match status" value="1"/>
</dbReference>
<dbReference type="InterPro" id="IPR029058">
    <property type="entry name" value="AB_hydrolase_fold"/>
</dbReference>
<dbReference type="PANTHER" id="PTHR42916:SF1">
    <property type="entry name" value="PROTEIN PHYLLO, CHLOROPLASTIC"/>
    <property type="match status" value="1"/>
</dbReference>
<sequence>MLADWYRQPVFHELSAPHREALIEARSHNDGPAVAAMLEATSLGRQPWLAPQLRQLPLPKLVLCGAEDAKFQALTRAAGLPLRIIEQAGHNAHLANPRAFAAQLNDFLVNPA</sequence>
<keyword evidence="1" id="KW-0474">Menaquinone biosynthesis</keyword>
<reference evidence="2 3" key="1">
    <citation type="submission" date="2018-12" db="EMBL/GenBank/DDBJ databases">
        <authorList>
            <consortium name="Pathogen Informatics"/>
        </authorList>
    </citation>
    <scope>NUCLEOTIDE SEQUENCE [LARGE SCALE GENOMIC DNA]</scope>
    <source>
        <strain evidence="2 3">NCTC9419</strain>
    </source>
</reference>
<organism evidence="2 3">
    <name type="scientific">Serratia rubidaea</name>
    <name type="common">Serratia marinorubra</name>
    <dbReference type="NCBI Taxonomy" id="61652"/>
    <lineage>
        <taxon>Bacteria</taxon>
        <taxon>Pseudomonadati</taxon>
        <taxon>Pseudomonadota</taxon>
        <taxon>Gammaproteobacteria</taxon>
        <taxon>Enterobacterales</taxon>
        <taxon>Yersiniaceae</taxon>
        <taxon>Serratia</taxon>
    </lineage>
</organism>
<name>A0A447QFD8_SERRU</name>
<proteinExistence type="predicted"/>
<protein>
    <submittedName>
        <fullName evidence="2">2-succinyl-6-hydroxy-2,4-cyclohexadiene-1-carboxy late synthase</fullName>
        <ecNumber evidence="2">4.2.99.20</ecNumber>
    </submittedName>
</protein>
<keyword evidence="2" id="KW-0456">Lyase</keyword>
<evidence type="ECO:0000313" key="2">
    <source>
        <dbReference type="EMBL" id="VEA68798.1"/>
    </source>
</evidence>